<evidence type="ECO:0000256" key="2">
    <source>
        <dbReference type="SAM" id="Phobius"/>
    </source>
</evidence>
<feature type="transmembrane region" description="Helical" evidence="2">
    <location>
        <begin position="16"/>
        <end position="39"/>
    </location>
</feature>
<dbReference type="AlphaFoldDB" id="A0A915BJR1"/>
<keyword evidence="2" id="KW-0812">Transmembrane</keyword>
<feature type="region of interest" description="Disordered" evidence="1">
    <location>
        <begin position="122"/>
        <end position="171"/>
    </location>
</feature>
<keyword evidence="2" id="KW-0472">Membrane</keyword>
<sequence length="549" mass="61849">METCHLHFLHQLLQNVHNILCGFLIILPLFPLVLLLNVITECIRKRTQMHGEQSRLPQKSKARRFKQKMLVEPSIRISLQSPIDSAASGTLDNYGVDSAGFSQPNKDLVNVSSTKIARAVPGKLKYSESSEKHDRKTHTSLTQKSSTTSQEAMDEHTKEAKKSKNKITVKETDEATAPKCITQGIRNEKEKVPTLDEVLRIGKLKNTSKKRMLNADGRPEKAIEQLNWEEICVPQTARKLNVNKSPLMPNTDKCKPLVTKEMYKEDETEKTEGTLVSDRTQQFSEERGLLIVEHPNNVVMSSDANKTISQTEVAVEDDREKATVTSTKTDSSDRATRTEAASVESLMSTTKKGTSSSRKDETGAKSSDASRLSSRESTETTRTIATNRRHGHKESSDSQDLVDLENTQSSHRLIQRQPTGNFKLEQFDKSKTQLQKSRSENIPTARGRQCRLRRQRKTSSVGDTQTTQRSQLENSTSTLRRGLAERVSQNARKFNSTDSTEEDSRSRKARLRPRRNPIKVHPDRLRIPCKRGAQNPPAKLPTNSKGMQE</sequence>
<feature type="compositionally biased region" description="Polar residues" evidence="1">
    <location>
        <begin position="302"/>
        <end position="312"/>
    </location>
</feature>
<dbReference type="WBParaSite" id="PgR043_g047_t01">
    <property type="protein sequence ID" value="PgR043_g047_t01"/>
    <property type="gene ID" value="PgR043_g047"/>
</dbReference>
<protein>
    <submittedName>
        <fullName evidence="4">Uncharacterized protein</fullName>
    </submittedName>
</protein>
<keyword evidence="2" id="KW-1133">Transmembrane helix</keyword>
<feature type="compositionally biased region" description="Basic residues" evidence="1">
    <location>
        <begin position="507"/>
        <end position="518"/>
    </location>
</feature>
<reference evidence="4" key="1">
    <citation type="submission" date="2022-11" db="UniProtKB">
        <authorList>
            <consortium name="WormBaseParasite"/>
        </authorList>
    </citation>
    <scope>IDENTIFICATION</scope>
</reference>
<dbReference type="Proteomes" id="UP000887569">
    <property type="component" value="Unplaced"/>
</dbReference>
<feature type="compositionally biased region" description="Polar residues" evidence="1">
    <location>
        <begin position="487"/>
        <end position="498"/>
    </location>
</feature>
<evidence type="ECO:0000256" key="1">
    <source>
        <dbReference type="SAM" id="MobiDB-lite"/>
    </source>
</evidence>
<feature type="compositionally biased region" description="Low complexity" evidence="1">
    <location>
        <begin position="139"/>
        <end position="150"/>
    </location>
</feature>
<feature type="compositionally biased region" description="Basic residues" evidence="1">
    <location>
        <begin position="448"/>
        <end position="457"/>
    </location>
</feature>
<feature type="compositionally biased region" description="Basic and acidic residues" evidence="1">
    <location>
        <begin position="125"/>
        <end position="134"/>
    </location>
</feature>
<feature type="compositionally biased region" description="Polar residues" evidence="1">
    <location>
        <begin position="432"/>
        <end position="442"/>
    </location>
</feature>
<feature type="compositionally biased region" description="Polar residues" evidence="1">
    <location>
        <begin position="458"/>
        <end position="479"/>
    </location>
</feature>
<keyword evidence="3" id="KW-1185">Reference proteome</keyword>
<feature type="compositionally biased region" description="Basic and acidic residues" evidence="1">
    <location>
        <begin position="153"/>
        <end position="171"/>
    </location>
</feature>
<name>A0A915BJR1_PARUN</name>
<evidence type="ECO:0000313" key="3">
    <source>
        <dbReference type="Proteomes" id="UP000887569"/>
    </source>
</evidence>
<organism evidence="3 4">
    <name type="scientific">Parascaris univalens</name>
    <name type="common">Nematode worm</name>
    <dbReference type="NCBI Taxonomy" id="6257"/>
    <lineage>
        <taxon>Eukaryota</taxon>
        <taxon>Metazoa</taxon>
        <taxon>Ecdysozoa</taxon>
        <taxon>Nematoda</taxon>
        <taxon>Chromadorea</taxon>
        <taxon>Rhabditida</taxon>
        <taxon>Spirurina</taxon>
        <taxon>Ascaridomorpha</taxon>
        <taxon>Ascaridoidea</taxon>
        <taxon>Ascarididae</taxon>
        <taxon>Parascaris</taxon>
    </lineage>
</organism>
<accession>A0A915BJR1</accession>
<evidence type="ECO:0000313" key="4">
    <source>
        <dbReference type="WBParaSite" id="PgR043_g047_t01"/>
    </source>
</evidence>
<feature type="region of interest" description="Disordered" evidence="1">
    <location>
        <begin position="302"/>
        <end position="549"/>
    </location>
</feature>
<feature type="compositionally biased region" description="Polar residues" evidence="1">
    <location>
        <begin position="405"/>
        <end position="420"/>
    </location>
</feature>
<proteinExistence type="predicted"/>